<reference evidence="1" key="1">
    <citation type="submission" date="2022-01" db="EMBL/GenBank/DDBJ databases">
        <authorList>
            <person name="Braso-Vives M."/>
        </authorList>
    </citation>
    <scope>NUCLEOTIDE SEQUENCE</scope>
</reference>
<keyword evidence="2" id="KW-1185">Reference proteome</keyword>
<accession>A0A8K0EZD0</accession>
<dbReference type="EMBL" id="OV696692">
    <property type="protein sequence ID" value="CAH1268756.1"/>
    <property type="molecule type" value="Genomic_DNA"/>
</dbReference>
<protein>
    <submittedName>
        <fullName evidence="1">Hypp3979 protein</fullName>
    </submittedName>
</protein>
<sequence length="89" mass="9800">MSVPPFLPHRYTTELPAGPPGLNTRLWVLRAISRHRSVVLNPHVPHRFQGIKYLAGNTLRHLPGDLRGLPGAVRPLLSPSGHPRVSHSA</sequence>
<name>A0A8K0EZD0_BRALA</name>
<dbReference type="AlphaFoldDB" id="A0A8K0EZD0"/>
<proteinExistence type="predicted"/>
<evidence type="ECO:0000313" key="1">
    <source>
        <dbReference type="EMBL" id="CAH1268756.1"/>
    </source>
</evidence>
<evidence type="ECO:0000313" key="2">
    <source>
        <dbReference type="Proteomes" id="UP000838412"/>
    </source>
</evidence>
<gene>
    <name evidence="1" type="primary">Hypp3979</name>
    <name evidence="1" type="ORF">BLAG_LOCUS21579</name>
</gene>
<organism evidence="1 2">
    <name type="scientific">Branchiostoma lanceolatum</name>
    <name type="common">Common lancelet</name>
    <name type="synonym">Amphioxus lanceolatum</name>
    <dbReference type="NCBI Taxonomy" id="7740"/>
    <lineage>
        <taxon>Eukaryota</taxon>
        <taxon>Metazoa</taxon>
        <taxon>Chordata</taxon>
        <taxon>Cephalochordata</taxon>
        <taxon>Leptocardii</taxon>
        <taxon>Amphioxiformes</taxon>
        <taxon>Branchiostomatidae</taxon>
        <taxon>Branchiostoma</taxon>
    </lineage>
</organism>
<dbReference type="Proteomes" id="UP000838412">
    <property type="component" value="Chromosome 7"/>
</dbReference>